<protein>
    <submittedName>
        <fullName evidence="1">DUF1015 domain-containing protein</fullName>
    </submittedName>
</protein>
<dbReference type="Pfam" id="PF06245">
    <property type="entry name" value="DUF1015"/>
    <property type="match status" value="1"/>
</dbReference>
<organism evidence="1">
    <name type="scientific">Singulisphaera sp. Ch08</name>
    <dbReference type="NCBI Taxonomy" id="3120278"/>
    <lineage>
        <taxon>Bacteria</taxon>
        <taxon>Pseudomonadati</taxon>
        <taxon>Planctomycetota</taxon>
        <taxon>Planctomycetia</taxon>
        <taxon>Isosphaerales</taxon>
        <taxon>Isosphaeraceae</taxon>
        <taxon>Singulisphaera</taxon>
    </lineage>
</organism>
<dbReference type="RefSeq" id="WP_406696443.1">
    <property type="nucleotide sequence ID" value="NZ_CP155447.1"/>
</dbReference>
<proteinExistence type="predicted"/>
<dbReference type="AlphaFoldDB" id="A0AAU7CEY2"/>
<dbReference type="EMBL" id="CP155447">
    <property type="protein sequence ID" value="XBH03705.1"/>
    <property type="molecule type" value="Genomic_DNA"/>
</dbReference>
<dbReference type="InterPro" id="IPR008323">
    <property type="entry name" value="UCP033563"/>
</dbReference>
<evidence type="ECO:0000313" key="1">
    <source>
        <dbReference type="EMBL" id="XBH03705.1"/>
    </source>
</evidence>
<name>A0AAU7CEY2_9BACT</name>
<sequence>MPEIQPFRGVRYDIARVGAMSDVVAPPYDVIDAALQERLYQASPHNIVRLELNREEPDDNATENRYTRAARSLREWNRDGILRQDDHPALYVYHQTFEIEGQTHTRKGFLARVRLEAFGEGKIYPHEQTLSGPKADRLALFNATKYNLSPIFGLYPDAEADVLRAAEAGIRDRTPLEATDHLGVQNQLWPVLDPQVHTLVQGLMAAKPIFIADGHHRYETGVKFRDDLAAAGELTGPNDPANFCMMMLVGMSDPGLLILPTHRLVSGFPGLTSEALIERLAPEFDVRIAGEGEAGCRAAWEEIAMGGDQDVLAFGTRADGRWLLAQLRSDAMMDTLAPDHSAEWRSLGVSILHELVLKALLKPAEPAVCRYVHLLEEVTADLNAGGCDLACLVPPAGMEHVESIASNLEKMPPKSTYFYPKLLSGLVINPLR</sequence>
<dbReference type="PANTHER" id="PTHR36454:SF1">
    <property type="entry name" value="DUF1015 DOMAIN-CONTAINING PROTEIN"/>
    <property type="match status" value="1"/>
</dbReference>
<gene>
    <name evidence="1" type="ORF">V5E97_36180</name>
</gene>
<reference evidence="1" key="1">
    <citation type="submission" date="2024-05" db="EMBL/GenBank/DDBJ databases">
        <title>Planctomycetes of the genus Singulisphaera possess chitinolytic capabilities.</title>
        <authorList>
            <person name="Ivanova A."/>
        </authorList>
    </citation>
    <scope>NUCLEOTIDE SEQUENCE</scope>
    <source>
        <strain evidence="1">Ch08T</strain>
    </source>
</reference>
<dbReference type="PANTHER" id="PTHR36454">
    <property type="entry name" value="LMO2823 PROTEIN"/>
    <property type="match status" value="1"/>
</dbReference>
<dbReference type="PIRSF" id="PIRSF033563">
    <property type="entry name" value="UCP033563"/>
    <property type="match status" value="1"/>
</dbReference>
<accession>A0AAU7CEY2</accession>